<dbReference type="Pfam" id="PF17844">
    <property type="entry name" value="SCP_3"/>
    <property type="match status" value="1"/>
</dbReference>
<reference evidence="2 3" key="1">
    <citation type="submission" date="2018-03" db="EMBL/GenBank/DDBJ databases">
        <title>Genomic Encyclopedia of Archaeal and Bacterial Type Strains, Phase II (KMG-II): from individual species to whole genera.</title>
        <authorList>
            <person name="Goeker M."/>
        </authorList>
    </citation>
    <scope>NUCLEOTIDE SEQUENCE [LARGE SCALE GENOMIC DNA]</scope>
    <source>
        <strain evidence="2 3">DSM 45601</strain>
    </source>
</reference>
<accession>A0A2T0QAQ7</accession>
<dbReference type="Proteomes" id="UP000237846">
    <property type="component" value="Unassembled WGS sequence"/>
</dbReference>
<name>A0A2T0QAQ7_9ACTN</name>
<dbReference type="RefSeq" id="WP_106243183.1">
    <property type="nucleotide sequence ID" value="NZ_PVZC01000002.1"/>
</dbReference>
<evidence type="ECO:0000313" key="2">
    <source>
        <dbReference type="EMBL" id="PRY00927.1"/>
    </source>
</evidence>
<comment type="caution">
    <text evidence="2">The sequence shown here is derived from an EMBL/GenBank/DDBJ whole genome shotgun (WGS) entry which is preliminary data.</text>
</comment>
<dbReference type="EMBL" id="PVZC01000002">
    <property type="protein sequence ID" value="PRY00927.1"/>
    <property type="molecule type" value="Genomic_DNA"/>
</dbReference>
<keyword evidence="3" id="KW-1185">Reference proteome</keyword>
<dbReference type="AlphaFoldDB" id="A0A2T0QAQ7"/>
<feature type="domain" description="Bacterial SCP orthologue" evidence="1">
    <location>
        <begin position="56"/>
        <end position="147"/>
    </location>
</feature>
<dbReference type="Gene3D" id="3.30.1050.40">
    <property type="match status" value="1"/>
</dbReference>
<dbReference type="InterPro" id="IPR041629">
    <property type="entry name" value="SCP_3"/>
</dbReference>
<evidence type="ECO:0000259" key="1">
    <source>
        <dbReference type="Pfam" id="PF17844"/>
    </source>
</evidence>
<protein>
    <recommendedName>
        <fullName evidence="1">Bacterial SCP orthologue domain-containing protein</fullName>
    </recommendedName>
</protein>
<dbReference type="OrthoDB" id="8481083at2"/>
<organism evidence="2 3">
    <name type="scientific">Allonocardiopsis opalescens</name>
    <dbReference type="NCBI Taxonomy" id="1144618"/>
    <lineage>
        <taxon>Bacteria</taxon>
        <taxon>Bacillati</taxon>
        <taxon>Actinomycetota</taxon>
        <taxon>Actinomycetes</taxon>
        <taxon>Streptosporangiales</taxon>
        <taxon>Allonocardiopsis</taxon>
    </lineage>
</organism>
<evidence type="ECO:0000313" key="3">
    <source>
        <dbReference type="Proteomes" id="UP000237846"/>
    </source>
</evidence>
<proteinExistence type="predicted"/>
<gene>
    <name evidence="2" type="ORF">CLV72_102560</name>
</gene>
<sequence length="151" mass="15562">MPPVKLSARRVREALDAQLDASGEDPYQGADELGALVDALARAVLRAADAGAVPVRAAAKAAVRGTLDRLAAAAPGHSLEVRVPPHGAVQCVAGPRHTRGTPPGVVETDPVTWLELATGRLTWADAAARHRVAASGVRADLGPYLPLAPPR</sequence>